<dbReference type="RefSeq" id="WP_154553360.1">
    <property type="nucleotide sequence ID" value="NZ_VUNA01000001.1"/>
</dbReference>
<keyword evidence="2" id="KW-1133">Transmembrane helix</keyword>
<accession>A0A6N7XIA9</accession>
<dbReference type="PROSITE" id="PS50943">
    <property type="entry name" value="HTH_CROC1"/>
    <property type="match status" value="1"/>
</dbReference>
<feature type="transmembrane region" description="Helical" evidence="2">
    <location>
        <begin position="86"/>
        <end position="109"/>
    </location>
</feature>
<keyword evidence="5" id="KW-1185">Reference proteome</keyword>
<proteinExistence type="predicted"/>
<dbReference type="PANTHER" id="PTHR46558:SF4">
    <property type="entry name" value="DNA-BIDING PHAGE PROTEIN"/>
    <property type="match status" value="1"/>
</dbReference>
<dbReference type="SUPFAM" id="SSF47413">
    <property type="entry name" value="lambda repressor-like DNA-binding domains"/>
    <property type="match status" value="1"/>
</dbReference>
<dbReference type="InterPro" id="IPR001387">
    <property type="entry name" value="Cro/C1-type_HTH"/>
</dbReference>
<name>A0A6N7XIA9_9FIRM</name>
<dbReference type="PANTHER" id="PTHR46558">
    <property type="entry name" value="TRACRIPTIONAL REGULATORY PROTEIN-RELATED-RELATED"/>
    <property type="match status" value="1"/>
</dbReference>
<evidence type="ECO:0000256" key="1">
    <source>
        <dbReference type="ARBA" id="ARBA00023125"/>
    </source>
</evidence>
<feature type="domain" description="HTH cro/C1-type" evidence="3">
    <location>
        <begin position="9"/>
        <end position="63"/>
    </location>
</feature>
<dbReference type="Pfam" id="PF01381">
    <property type="entry name" value="HTH_3"/>
    <property type="match status" value="1"/>
</dbReference>
<feature type="transmembrane region" description="Helical" evidence="2">
    <location>
        <begin position="129"/>
        <end position="155"/>
    </location>
</feature>
<dbReference type="InterPro" id="IPR010982">
    <property type="entry name" value="Lambda_DNA-bd_dom_sf"/>
</dbReference>
<evidence type="ECO:0000313" key="5">
    <source>
        <dbReference type="Proteomes" id="UP000469424"/>
    </source>
</evidence>
<comment type="caution">
    <text evidence="4">The sequence shown here is derived from an EMBL/GenBank/DDBJ whole genome shotgun (WGS) entry which is preliminary data.</text>
</comment>
<keyword evidence="1" id="KW-0238">DNA-binding</keyword>
<protein>
    <submittedName>
        <fullName evidence="4">Helix-turn-helix transcriptional regulator</fullName>
    </submittedName>
</protein>
<keyword evidence="2" id="KW-0812">Transmembrane</keyword>
<dbReference type="Gene3D" id="1.10.260.40">
    <property type="entry name" value="lambda repressor-like DNA-binding domains"/>
    <property type="match status" value="1"/>
</dbReference>
<gene>
    <name evidence="4" type="ORF">FYJ65_00370</name>
</gene>
<dbReference type="GO" id="GO:0003677">
    <property type="term" value="F:DNA binding"/>
    <property type="evidence" value="ECO:0007669"/>
    <property type="project" value="UniProtKB-KW"/>
</dbReference>
<dbReference type="AlphaFoldDB" id="A0A6N7XIA9"/>
<dbReference type="CDD" id="cd00093">
    <property type="entry name" value="HTH_XRE"/>
    <property type="match status" value="1"/>
</dbReference>
<evidence type="ECO:0000313" key="4">
    <source>
        <dbReference type="EMBL" id="MST69805.1"/>
    </source>
</evidence>
<reference evidence="4 5" key="1">
    <citation type="submission" date="2019-08" db="EMBL/GenBank/DDBJ databases">
        <title>In-depth cultivation of the pig gut microbiome towards novel bacterial diversity and tailored functional studies.</title>
        <authorList>
            <person name="Wylensek D."/>
            <person name="Hitch T.C.A."/>
            <person name="Clavel T."/>
        </authorList>
    </citation>
    <scope>NUCLEOTIDE SEQUENCE [LARGE SCALE GENOMIC DNA]</scope>
    <source>
        <strain evidence="4 5">WCA-MUC-591-APC-4B</strain>
    </source>
</reference>
<organism evidence="4 5">
    <name type="scientific">Mogibacterium kristiansenii</name>
    <dbReference type="NCBI Taxonomy" id="2606708"/>
    <lineage>
        <taxon>Bacteria</taxon>
        <taxon>Bacillati</taxon>
        <taxon>Bacillota</taxon>
        <taxon>Clostridia</taxon>
        <taxon>Peptostreptococcales</taxon>
        <taxon>Anaerovoracaceae</taxon>
        <taxon>Mogibacterium</taxon>
    </lineage>
</organism>
<dbReference type="Proteomes" id="UP000469424">
    <property type="component" value="Unassembled WGS sequence"/>
</dbReference>
<dbReference type="EMBL" id="VUNA01000001">
    <property type="protein sequence ID" value="MST69805.1"/>
    <property type="molecule type" value="Genomic_DNA"/>
</dbReference>
<evidence type="ECO:0000256" key="2">
    <source>
        <dbReference type="SAM" id="Phobius"/>
    </source>
</evidence>
<dbReference type="SMART" id="SM00530">
    <property type="entry name" value="HTH_XRE"/>
    <property type="match status" value="1"/>
</dbReference>
<keyword evidence="2" id="KW-0472">Membrane</keyword>
<sequence>MNTNLGNRIKNLRNERHLSQEYVAEQIGVSRQSVSKWESGISRPSTGNLICLAELFDVSLDAFTQETSDNSGNVKKRKDISKTLKIIVCTIFGICILHFIIWAIFYGMYSLKGDVFAENISAFLTVFSVIGTACYAFLPTAGVLMSAGIVIVGAIDKSKETALTGIILICAMLLLRLLPLMYIHMQIVY</sequence>
<evidence type="ECO:0000259" key="3">
    <source>
        <dbReference type="PROSITE" id="PS50943"/>
    </source>
</evidence>
<feature type="transmembrane region" description="Helical" evidence="2">
    <location>
        <begin position="162"/>
        <end position="183"/>
    </location>
</feature>